<evidence type="ECO:0000259" key="3">
    <source>
        <dbReference type="Pfam" id="PF03632"/>
    </source>
</evidence>
<dbReference type="Proteomes" id="UP001165584">
    <property type="component" value="Unassembled WGS sequence"/>
</dbReference>
<dbReference type="PIRSF" id="PIRSF036289">
    <property type="entry name" value="Glycosyl_hydrolase_malt_phosph"/>
    <property type="match status" value="1"/>
</dbReference>
<feature type="domain" description="Glycoside hydrolase family 65 N-terminal" evidence="5">
    <location>
        <begin position="22"/>
        <end position="294"/>
    </location>
</feature>
<dbReference type="RefSeq" id="WP_259505906.1">
    <property type="nucleotide sequence ID" value="NZ_JANLCM010000001.1"/>
</dbReference>
<dbReference type="EMBL" id="JANLCM010000001">
    <property type="protein sequence ID" value="MCS5717546.1"/>
    <property type="molecule type" value="Genomic_DNA"/>
</dbReference>
<dbReference type="Pfam" id="PF03633">
    <property type="entry name" value="Glyco_hydro_65C"/>
    <property type="match status" value="1"/>
</dbReference>
<dbReference type="InterPro" id="IPR037018">
    <property type="entry name" value="GH65_N"/>
</dbReference>
<keyword evidence="6" id="KW-0378">Hydrolase</keyword>
<feature type="domain" description="Glycoside hydrolase family 65 C-terminal" evidence="4">
    <location>
        <begin position="725"/>
        <end position="786"/>
    </location>
</feature>
<dbReference type="InterPro" id="IPR012341">
    <property type="entry name" value="6hp_glycosidase-like_sf"/>
</dbReference>
<organism evidence="6 7">
    <name type="scientific">Herbiconiux aconitum</name>
    <dbReference type="NCBI Taxonomy" id="2970913"/>
    <lineage>
        <taxon>Bacteria</taxon>
        <taxon>Bacillati</taxon>
        <taxon>Actinomycetota</taxon>
        <taxon>Actinomycetes</taxon>
        <taxon>Micrococcales</taxon>
        <taxon>Microbacteriaceae</taxon>
        <taxon>Herbiconiux</taxon>
    </lineage>
</organism>
<dbReference type="InterPro" id="IPR017045">
    <property type="entry name" value="Malt_Pase/Glycosyl_Hdrlase"/>
</dbReference>
<evidence type="ECO:0000256" key="2">
    <source>
        <dbReference type="ARBA" id="ARBA00023295"/>
    </source>
</evidence>
<protein>
    <submittedName>
        <fullName evidence="6">Glycoside hydrolase family 65 protein</fullName>
    </submittedName>
</protein>
<evidence type="ECO:0000256" key="1">
    <source>
        <dbReference type="ARBA" id="ARBA00006768"/>
    </source>
</evidence>
<dbReference type="SUPFAM" id="SSF74650">
    <property type="entry name" value="Galactose mutarotase-like"/>
    <property type="match status" value="1"/>
</dbReference>
<dbReference type="PANTHER" id="PTHR11051:SF13">
    <property type="entry name" value="GLYCOSYL TRANSFERASE"/>
    <property type="match status" value="1"/>
</dbReference>
<dbReference type="Pfam" id="PF03632">
    <property type="entry name" value="Glyco_hydro_65m"/>
    <property type="match status" value="1"/>
</dbReference>
<dbReference type="InterPro" id="IPR011013">
    <property type="entry name" value="Gal_mutarotase_sf_dom"/>
</dbReference>
<proteinExistence type="inferred from homology"/>
<name>A0ABT2GN31_9MICO</name>
<dbReference type="InterPro" id="IPR005196">
    <property type="entry name" value="Glyco_hydro_65_N"/>
</dbReference>
<dbReference type="Gene3D" id="2.60.420.10">
    <property type="entry name" value="Maltose phosphorylase, domain 3"/>
    <property type="match status" value="1"/>
</dbReference>
<evidence type="ECO:0000313" key="6">
    <source>
        <dbReference type="EMBL" id="MCS5717546.1"/>
    </source>
</evidence>
<comment type="caution">
    <text evidence="6">The sequence shown here is derived from an EMBL/GenBank/DDBJ whole genome shotgun (WGS) entry which is preliminary data.</text>
</comment>
<keyword evidence="2" id="KW-0326">Glycosidase</keyword>
<feature type="domain" description="Glycoside hydrolase family 65 central catalytic" evidence="3">
    <location>
        <begin position="351"/>
        <end position="715"/>
    </location>
</feature>
<dbReference type="InterPro" id="IPR008928">
    <property type="entry name" value="6-hairpin_glycosidase_sf"/>
</dbReference>
<reference evidence="6" key="1">
    <citation type="submission" date="2022-08" db="EMBL/GenBank/DDBJ databases">
        <authorList>
            <person name="Deng Y."/>
            <person name="Han X.-F."/>
            <person name="Zhang Y.-Q."/>
        </authorList>
    </citation>
    <scope>NUCLEOTIDE SEQUENCE</scope>
    <source>
        <strain evidence="6">CPCC 205763</strain>
    </source>
</reference>
<dbReference type="Gene3D" id="1.50.10.10">
    <property type="match status" value="1"/>
</dbReference>
<dbReference type="SUPFAM" id="SSF48208">
    <property type="entry name" value="Six-hairpin glycosidases"/>
    <property type="match status" value="1"/>
</dbReference>
<dbReference type="Pfam" id="PF03636">
    <property type="entry name" value="Glyco_hydro_65N"/>
    <property type="match status" value="1"/>
</dbReference>
<dbReference type="PANTHER" id="PTHR11051">
    <property type="entry name" value="GLYCOSYL HYDROLASE-RELATED"/>
    <property type="match status" value="1"/>
</dbReference>
<evidence type="ECO:0000259" key="4">
    <source>
        <dbReference type="Pfam" id="PF03633"/>
    </source>
</evidence>
<evidence type="ECO:0000313" key="7">
    <source>
        <dbReference type="Proteomes" id="UP001165584"/>
    </source>
</evidence>
<evidence type="ECO:0000259" key="5">
    <source>
        <dbReference type="Pfam" id="PF03636"/>
    </source>
</evidence>
<sequence>MNPIASDPLDRTQFPLDEWALTEAEFHTATQGRTETLFSVGNGYLGMRGNFEEGHKAYAEGTFINGFHDTWTIRHAEEAYGFARVGQTIVNAPDARVIRLYVDDEPFVVADADTIEYSRRLDFRTGVLERVVEWRTPSGKRVLIRSRRLVSFTDRHLAVIDYEVTMLDSDASVLISSQILNRQDRVDEFTVVSATNGAQGAAGSIPDPRKANGFGDRVLLPRVKWINEGRYVLGYRTAHSDMTIAVGAEHHLETENEWDESAQIDDDIAKHVYRVRAKAGQRIRLVKTIAYHTSSTVPTTELADRANRTLDRIRESPIEEVFDRQREWLDDFWERADIVVAGEPDVQQAIRWNLFQLAQATARTDGGGIAAKGVSGSGYGGHYFWDTEIYVLPFLTYTSPQVARNALRFRLGMLDAARDRAVELNQRGALFPWRTINGLESSAYYAAGTAQYHIDADISHALSQYVAATGDEDFLCRGAIDILVETARMWADLGFWRGHGAEGETFHIHGVTGPDEYTTVVNDNLFTNVMARANLRAAVRQTRKMRQTAPDAYTRMVKRLDLQEDEVLEWATAAEAMHILFDDELGIHPQDSQFLEKELWDLENTPASKRPLLLHFHPLVIYRFQVIKQADVVLALFLQGDEFTTAEKRADFEYYDALTTGDSTLSASTQSIIAAEVGYRELALGYFRAALFVDLGDLHNNTADGIHVASTGGVWSALAFGFGGMRDYLGTFTFDPRLPEEWTSLVFHVTIHGSQIEVDLRQDRMTFTIEHGTAVVVHVRGERIEVGPGAPVTVALADDRPSIEGAPTTSDIEGTMRADGSVITASMPTIVAEHDEPDAFVGMD</sequence>
<dbReference type="InterPro" id="IPR005194">
    <property type="entry name" value="Glyco_hydro_65_C"/>
</dbReference>
<comment type="similarity">
    <text evidence="1">Belongs to the glycosyl hydrolase 65 family.</text>
</comment>
<dbReference type="InterPro" id="IPR005195">
    <property type="entry name" value="Glyco_hydro_65_M"/>
</dbReference>
<accession>A0ABT2GN31</accession>
<dbReference type="Gene3D" id="2.70.98.40">
    <property type="entry name" value="Glycoside hydrolase, family 65, N-terminal domain"/>
    <property type="match status" value="1"/>
</dbReference>
<dbReference type="GO" id="GO:0016787">
    <property type="term" value="F:hydrolase activity"/>
    <property type="evidence" value="ECO:0007669"/>
    <property type="project" value="UniProtKB-KW"/>
</dbReference>
<gene>
    <name evidence="6" type="ORF">N1027_05280</name>
</gene>
<keyword evidence="7" id="KW-1185">Reference proteome</keyword>